<sequence>MAFVVAGAAALPAVRRRRRVGRGGCGAPYPPPGGGRRGRRHGAACPAARSVFGRRGTPTAAAAAPPPPPPPGHTTVLLIPTGVGAAVGGYAGDGLPAARLLAAATDTLVTHPNVLNGGSLYGPPANALYVEGYALDAFCAGAWGLRPVRPGGGGQAVGLLLDAGLGADAVTRHVQVADAARATLGLRVVAVASTAEPLGVSLTRVAGDSAASSGRLEAPAALLAAADRLVEAGATALAVVALFPDEGDDTGGDGLGGDDAAAAAAAAAASAAALADYRAGAGVDALAGAEAVISHLLTRHTHLPCAHAPALSPLDADAGVSPKAAAEELGYTFLPCVLVGLAGAPSLLVPQGGAPPPPAAGDVWATDVDVVVVPADACGGAGLLALAGRPNPPLVVAVAANTTVLDVPPEAVGITGVVHVATYAEAAGVVLAHRAGILRDALGPDVPRIPWV</sequence>
<comment type="caution">
    <text evidence="1">The sequence shown here is derived from an EMBL/GenBank/DDBJ whole genome shotgun (WGS) entry which is preliminary data.</text>
</comment>
<proteinExistence type="predicted"/>
<dbReference type="EMBL" id="CM020620">
    <property type="protein sequence ID" value="KAK1869684.1"/>
    <property type="molecule type" value="Genomic_DNA"/>
</dbReference>
<organism evidence="1 2">
    <name type="scientific">Pyropia yezoensis</name>
    <name type="common">Susabi-nori</name>
    <name type="synonym">Porphyra yezoensis</name>
    <dbReference type="NCBI Taxonomy" id="2788"/>
    <lineage>
        <taxon>Eukaryota</taxon>
        <taxon>Rhodophyta</taxon>
        <taxon>Bangiophyceae</taxon>
        <taxon>Bangiales</taxon>
        <taxon>Bangiaceae</taxon>
        <taxon>Pyropia</taxon>
    </lineage>
</organism>
<name>A0ACC3CHN3_PYRYE</name>
<gene>
    <name evidence="1" type="ORF">I4F81_012153</name>
</gene>
<evidence type="ECO:0000313" key="2">
    <source>
        <dbReference type="Proteomes" id="UP000798662"/>
    </source>
</evidence>
<reference evidence="1" key="1">
    <citation type="submission" date="2019-11" db="EMBL/GenBank/DDBJ databases">
        <title>Nori genome reveals adaptations in red seaweeds to the harsh intertidal environment.</title>
        <authorList>
            <person name="Wang D."/>
            <person name="Mao Y."/>
        </authorList>
    </citation>
    <scope>NUCLEOTIDE SEQUENCE</scope>
    <source>
        <tissue evidence="1">Gametophyte</tissue>
    </source>
</reference>
<evidence type="ECO:0000313" key="1">
    <source>
        <dbReference type="EMBL" id="KAK1869684.1"/>
    </source>
</evidence>
<keyword evidence="2" id="KW-1185">Reference proteome</keyword>
<protein>
    <submittedName>
        <fullName evidence="1">Uncharacterized protein</fullName>
    </submittedName>
</protein>
<dbReference type="Proteomes" id="UP000798662">
    <property type="component" value="Chromosome 3"/>
</dbReference>
<accession>A0ACC3CHN3</accession>